<dbReference type="Proteomes" id="UP000294824">
    <property type="component" value="Unassembled WGS sequence"/>
</dbReference>
<name>A0A4R8MGV9_9FLAO</name>
<keyword evidence="2" id="KW-1185">Reference proteome</keyword>
<protein>
    <recommendedName>
        <fullName evidence="3">DUF4595 domain-containing protein</fullName>
    </recommendedName>
</protein>
<organism evidence="1 2">
    <name type="scientific">Algibacter lectus</name>
    <dbReference type="NCBI Taxonomy" id="221126"/>
    <lineage>
        <taxon>Bacteria</taxon>
        <taxon>Pseudomonadati</taxon>
        <taxon>Bacteroidota</taxon>
        <taxon>Flavobacteriia</taxon>
        <taxon>Flavobacteriales</taxon>
        <taxon>Flavobacteriaceae</taxon>
        <taxon>Algibacter</taxon>
    </lineage>
</organism>
<dbReference type="AlphaFoldDB" id="A0A4R8MGV9"/>
<dbReference type="EMBL" id="SORL01000003">
    <property type="protein sequence ID" value="TDY65269.1"/>
    <property type="molecule type" value="Genomic_DNA"/>
</dbReference>
<dbReference type="RefSeq" id="WP_133965506.1">
    <property type="nucleotide sequence ID" value="NZ_SORL01000003.1"/>
</dbReference>
<accession>A0A4R8MGV9</accession>
<sequence>MKKHYSLFALTFLLIISCSKSDNPSLENRQELFLSKIESVVKNNTLEITDTFNFVYDEDNYLIRYDYQASNMFNYSKTLTYSNGQLATLDDFTISIDNDLITLTSDNSKQEYYVENNKIIQYKWYHFEQSSSSYFLYVTTNLTFDNNFQNVIKTEHFNSKGELIQYSNFEYDDKNNPFSNFINIFNLSVNIIGTAFNSKNNITRVEVFELSGFGGFGIPSIGTYSYTYNNSNYPKSLDYNFNGFNAKSNYIYK</sequence>
<evidence type="ECO:0000313" key="2">
    <source>
        <dbReference type="Proteomes" id="UP000294824"/>
    </source>
</evidence>
<evidence type="ECO:0008006" key="3">
    <source>
        <dbReference type="Google" id="ProtNLM"/>
    </source>
</evidence>
<dbReference type="PROSITE" id="PS51257">
    <property type="entry name" value="PROKAR_LIPOPROTEIN"/>
    <property type="match status" value="1"/>
</dbReference>
<proteinExistence type="predicted"/>
<comment type="caution">
    <text evidence="1">The sequence shown here is derived from an EMBL/GenBank/DDBJ whole genome shotgun (WGS) entry which is preliminary data.</text>
</comment>
<gene>
    <name evidence="1" type="ORF">DFQ06_0195</name>
</gene>
<evidence type="ECO:0000313" key="1">
    <source>
        <dbReference type="EMBL" id="TDY65269.1"/>
    </source>
</evidence>
<reference evidence="1 2" key="1">
    <citation type="submission" date="2019-03" db="EMBL/GenBank/DDBJ databases">
        <title>Genomic Encyclopedia of Type Strains, Phase III (KMG-III): the genomes of soil and plant-associated and newly described type strains.</title>
        <authorList>
            <person name="Whitman W."/>
        </authorList>
    </citation>
    <scope>NUCLEOTIDE SEQUENCE [LARGE SCALE GENOMIC DNA]</scope>
    <source>
        <strain evidence="1 2">CECT 8301</strain>
    </source>
</reference>